<evidence type="ECO:0000259" key="1">
    <source>
        <dbReference type="Pfam" id="PF20976"/>
    </source>
</evidence>
<protein>
    <recommendedName>
        <fullName evidence="1">Ribonucleases P/MRP subunit Pop8-like domain-containing protein</fullName>
    </recommendedName>
</protein>
<dbReference type="AlphaFoldDB" id="A0A165PC08"/>
<reference evidence="2 3" key="1">
    <citation type="journal article" date="2016" name="Mol. Biol. Evol.">
        <title>Comparative Genomics of Early-Diverging Mushroom-Forming Fungi Provides Insights into the Origins of Lignocellulose Decay Capabilities.</title>
        <authorList>
            <person name="Nagy L.G."/>
            <person name="Riley R."/>
            <person name="Tritt A."/>
            <person name="Adam C."/>
            <person name="Daum C."/>
            <person name="Floudas D."/>
            <person name="Sun H."/>
            <person name="Yadav J.S."/>
            <person name="Pangilinan J."/>
            <person name="Larsson K.H."/>
            <person name="Matsuura K."/>
            <person name="Barry K."/>
            <person name="Labutti K."/>
            <person name="Kuo R."/>
            <person name="Ohm R.A."/>
            <person name="Bhattacharya S.S."/>
            <person name="Shirouzu T."/>
            <person name="Yoshinaga Y."/>
            <person name="Martin F.M."/>
            <person name="Grigoriev I.V."/>
            <person name="Hibbett D.S."/>
        </authorList>
    </citation>
    <scope>NUCLEOTIDE SEQUENCE [LARGE SCALE GENOMIC DNA]</scope>
    <source>
        <strain evidence="2 3">L-15889</strain>
    </source>
</reference>
<accession>A0A165PC08</accession>
<evidence type="ECO:0000313" key="3">
    <source>
        <dbReference type="Proteomes" id="UP000076727"/>
    </source>
</evidence>
<dbReference type="InterPro" id="IPR049128">
    <property type="entry name" value="Pop8-like_dom"/>
</dbReference>
<name>A0A165PC08_9APHY</name>
<dbReference type="EMBL" id="KV429070">
    <property type="protein sequence ID" value="KZT68022.1"/>
    <property type="molecule type" value="Genomic_DNA"/>
</dbReference>
<dbReference type="Pfam" id="PF20976">
    <property type="entry name" value="Pop8"/>
    <property type="match status" value="1"/>
</dbReference>
<dbReference type="Proteomes" id="UP000076727">
    <property type="component" value="Unassembled WGS sequence"/>
</dbReference>
<keyword evidence="3" id="KW-1185">Reference proteome</keyword>
<feature type="domain" description="Ribonucleases P/MRP subunit Pop8-like" evidence="1">
    <location>
        <begin position="22"/>
        <end position="79"/>
    </location>
</feature>
<proteinExistence type="predicted"/>
<gene>
    <name evidence="2" type="ORF">DAEQUDRAFT_672063</name>
</gene>
<evidence type="ECO:0000313" key="2">
    <source>
        <dbReference type="EMBL" id="KZT68022.1"/>
    </source>
</evidence>
<organism evidence="2 3">
    <name type="scientific">Daedalea quercina L-15889</name>
    <dbReference type="NCBI Taxonomy" id="1314783"/>
    <lineage>
        <taxon>Eukaryota</taxon>
        <taxon>Fungi</taxon>
        <taxon>Dikarya</taxon>
        <taxon>Basidiomycota</taxon>
        <taxon>Agaricomycotina</taxon>
        <taxon>Agaricomycetes</taxon>
        <taxon>Polyporales</taxon>
        <taxon>Fomitopsis</taxon>
    </lineage>
</organism>
<dbReference type="OrthoDB" id="3265020at2759"/>
<sequence>MPQHTLASSYHYVRFSLAPACADALSIRKSIQDAFTQSFGLVSANTYVDILWVADDGSEVVVRLAESEATKLLASVAAFSGRPRLSLVKESSFLPSLLSVQPLGLS</sequence>